<protein>
    <submittedName>
        <fullName evidence="1">Uncharacterized protein</fullName>
    </submittedName>
</protein>
<accession>A0A5C4LTK7</accession>
<name>A0A5C4LTK7_9ACTN</name>
<dbReference type="RefSeq" id="WP_139107481.1">
    <property type="nucleotide sequence ID" value="NZ_VDFR01000280.1"/>
</dbReference>
<comment type="caution">
    <text evidence="1">The sequence shown here is derived from an EMBL/GenBank/DDBJ whole genome shotgun (WGS) entry which is preliminary data.</text>
</comment>
<dbReference type="EMBL" id="VDFR01000280">
    <property type="protein sequence ID" value="TNC22438.1"/>
    <property type="molecule type" value="Genomic_DNA"/>
</dbReference>
<evidence type="ECO:0000313" key="1">
    <source>
        <dbReference type="EMBL" id="TNC22438.1"/>
    </source>
</evidence>
<gene>
    <name evidence="1" type="ORF">FHE65_35750</name>
</gene>
<sequence>MLQHVEADWPELVVALQHLVLPQARPASEVEAASARLRAYLLAEVQCGSDEQPLLVARLAAC</sequence>
<evidence type="ECO:0000313" key="2">
    <source>
        <dbReference type="Proteomes" id="UP000306740"/>
    </source>
</evidence>
<proteinExistence type="predicted"/>
<reference evidence="1 2" key="1">
    <citation type="submission" date="2019-05" db="EMBL/GenBank/DDBJ databases">
        <title>Mumia sp. nov., isolated from the intestinal contents of plateau pika (Ochotona curzoniae) in the Qinghai-Tibet plateau of China.</title>
        <authorList>
            <person name="Tian Z."/>
        </authorList>
    </citation>
    <scope>NUCLEOTIDE SEQUENCE [LARGE SCALE GENOMIC DNA]</scope>
    <source>
        <strain evidence="2">527</strain>
    </source>
</reference>
<dbReference type="AlphaFoldDB" id="A0A5C4LTK7"/>
<organism evidence="1 2">
    <name type="scientific">Mumia zhuanghuii</name>
    <dbReference type="NCBI Taxonomy" id="2585211"/>
    <lineage>
        <taxon>Bacteria</taxon>
        <taxon>Bacillati</taxon>
        <taxon>Actinomycetota</taxon>
        <taxon>Actinomycetes</taxon>
        <taxon>Propionibacteriales</taxon>
        <taxon>Nocardioidaceae</taxon>
        <taxon>Mumia</taxon>
    </lineage>
</organism>
<dbReference type="Proteomes" id="UP000306740">
    <property type="component" value="Unassembled WGS sequence"/>
</dbReference>